<name>A0AAN9G8H9_9CAEN</name>
<evidence type="ECO:0000256" key="1">
    <source>
        <dbReference type="SAM" id="MobiDB-lite"/>
    </source>
</evidence>
<feature type="chain" id="PRO_5043043341" evidence="2">
    <location>
        <begin position="19"/>
        <end position="487"/>
    </location>
</feature>
<reference evidence="3 4" key="1">
    <citation type="submission" date="2024-02" db="EMBL/GenBank/DDBJ databases">
        <title>Chromosome-scale genome assembly of the rough periwinkle Littorina saxatilis.</title>
        <authorList>
            <person name="De Jode A."/>
            <person name="Faria R."/>
            <person name="Formenti G."/>
            <person name="Sims Y."/>
            <person name="Smith T.P."/>
            <person name="Tracey A."/>
            <person name="Wood J.M.D."/>
            <person name="Zagrodzka Z.B."/>
            <person name="Johannesson K."/>
            <person name="Butlin R.K."/>
            <person name="Leder E.H."/>
        </authorList>
    </citation>
    <scope>NUCLEOTIDE SEQUENCE [LARGE SCALE GENOMIC DNA]</scope>
    <source>
        <strain evidence="3">Snail1</strain>
        <tissue evidence="3">Muscle</tissue>
    </source>
</reference>
<proteinExistence type="predicted"/>
<sequence length="487" mass="53429">MLLLRFVLLVSVYLGILTTLPNSKTVDAAVYIGPNDATSSDVTSTNGGTIVDDIALVDDISIAESLTTDKPAPDGATNADDTITYDDSLNNDTVTKDAGGDDGILLVRFADPVPQQRPSESEDLDIAHMQASQMTMQDTMALVCDGLPRYIRGCSGVLPFSEYVQLHGSRFVGVSVGRKRRFASSWFGSPGYSSNTGLDHDPFFSFGSPSYHPGNTAYRNPSLSYHPGNTLHTNPTVHPGGQSYGSNTFFGSPSKNVVSNNSRVIICPNPANQSAIYQLSPDDTNYPAVAIGTELVGNPVLLACLLREVVLDTTPPIPAVEDFRMTANATCPFTERRLAQFQSLTSGTMCFVLQNFGDFVRYRDCTERFCRNCTTKASTVPKYRYDSYGNRFVVGYTTQQPSNLNQKLCLTDYRATSLWAYCPALPAGARIVRERIILPLACQCQTVRCEPAPNPHPNTYPHPQPHTQRHPNPYPNPAPHFDRGYRW</sequence>
<evidence type="ECO:0000313" key="4">
    <source>
        <dbReference type="Proteomes" id="UP001374579"/>
    </source>
</evidence>
<feature type="region of interest" description="Disordered" evidence="1">
    <location>
        <begin position="455"/>
        <end position="487"/>
    </location>
</feature>
<keyword evidence="2" id="KW-0732">Signal</keyword>
<dbReference type="AlphaFoldDB" id="A0AAN9G8H9"/>
<protein>
    <submittedName>
        <fullName evidence="3">Uncharacterized protein</fullName>
    </submittedName>
</protein>
<evidence type="ECO:0000256" key="2">
    <source>
        <dbReference type="SAM" id="SignalP"/>
    </source>
</evidence>
<dbReference type="EMBL" id="JBAMIC010000013">
    <property type="protein sequence ID" value="KAK7097745.1"/>
    <property type="molecule type" value="Genomic_DNA"/>
</dbReference>
<comment type="caution">
    <text evidence="3">The sequence shown here is derived from an EMBL/GenBank/DDBJ whole genome shotgun (WGS) entry which is preliminary data.</text>
</comment>
<feature type="signal peptide" evidence="2">
    <location>
        <begin position="1"/>
        <end position="18"/>
    </location>
</feature>
<gene>
    <name evidence="3" type="ORF">V1264_004679</name>
</gene>
<dbReference type="Proteomes" id="UP001374579">
    <property type="component" value="Unassembled WGS sequence"/>
</dbReference>
<keyword evidence="4" id="KW-1185">Reference proteome</keyword>
<accession>A0AAN9G8H9</accession>
<feature type="compositionally biased region" description="Pro residues" evidence="1">
    <location>
        <begin position="455"/>
        <end position="464"/>
    </location>
</feature>
<organism evidence="3 4">
    <name type="scientific">Littorina saxatilis</name>
    <dbReference type="NCBI Taxonomy" id="31220"/>
    <lineage>
        <taxon>Eukaryota</taxon>
        <taxon>Metazoa</taxon>
        <taxon>Spiralia</taxon>
        <taxon>Lophotrochozoa</taxon>
        <taxon>Mollusca</taxon>
        <taxon>Gastropoda</taxon>
        <taxon>Caenogastropoda</taxon>
        <taxon>Littorinimorpha</taxon>
        <taxon>Littorinoidea</taxon>
        <taxon>Littorinidae</taxon>
        <taxon>Littorina</taxon>
    </lineage>
</organism>
<evidence type="ECO:0000313" key="3">
    <source>
        <dbReference type="EMBL" id="KAK7097745.1"/>
    </source>
</evidence>